<reference evidence="4 5" key="1">
    <citation type="submission" date="2024-09" db="EMBL/GenBank/DDBJ databases">
        <title>Genome sequencing and assembly of Phytophthora oleae, isolate VK10A, causative agent of rot of olive drupes.</title>
        <authorList>
            <person name="Conti Taguali S."/>
            <person name="Riolo M."/>
            <person name="La Spada F."/>
            <person name="Cacciola S.O."/>
            <person name="Dionisio G."/>
        </authorList>
    </citation>
    <scope>NUCLEOTIDE SEQUENCE [LARGE SCALE GENOMIC DNA]</scope>
    <source>
        <strain evidence="4 5">VK10A</strain>
    </source>
</reference>
<organism evidence="4 5">
    <name type="scientific">Phytophthora oleae</name>
    <dbReference type="NCBI Taxonomy" id="2107226"/>
    <lineage>
        <taxon>Eukaryota</taxon>
        <taxon>Sar</taxon>
        <taxon>Stramenopiles</taxon>
        <taxon>Oomycota</taxon>
        <taxon>Peronosporomycetes</taxon>
        <taxon>Peronosporales</taxon>
        <taxon>Peronosporaceae</taxon>
        <taxon>Phytophthora</taxon>
    </lineage>
</organism>
<name>A0ABD3G6J6_9STRA</name>
<feature type="compositionally biased region" description="Gly residues" evidence="1">
    <location>
        <begin position="424"/>
        <end position="434"/>
    </location>
</feature>
<feature type="chain" id="PRO_5044833394" evidence="3">
    <location>
        <begin position="20"/>
        <end position="548"/>
    </location>
</feature>
<keyword evidence="5" id="KW-1185">Reference proteome</keyword>
<feature type="compositionally biased region" description="Basic and acidic residues" evidence="1">
    <location>
        <begin position="142"/>
        <end position="151"/>
    </location>
</feature>
<dbReference type="EMBL" id="JBIMZQ010000001">
    <property type="protein sequence ID" value="KAL3674603.1"/>
    <property type="molecule type" value="Genomic_DNA"/>
</dbReference>
<keyword evidence="2" id="KW-0812">Transmembrane</keyword>
<evidence type="ECO:0000256" key="2">
    <source>
        <dbReference type="SAM" id="Phobius"/>
    </source>
</evidence>
<dbReference type="Proteomes" id="UP001632037">
    <property type="component" value="Unassembled WGS sequence"/>
</dbReference>
<protein>
    <submittedName>
        <fullName evidence="4">Uncharacterized protein</fullName>
    </submittedName>
</protein>
<dbReference type="AlphaFoldDB" id="A0ABD3G6J6"/>
<proteinExistence type="predicted"/>
<keyword evidence="3" id="KW-0732">Signal</keyword>
<evidence type="ECO:0000256" key="1">
    <source>
        <dbReference type="SAM" id="MobiDB-lite"/>
    </source>
</evidence>
<feature type="compositionally biased region" description="Low complexity" evidence="1">
    <location>
        <begin position="435"/>
        <end position="470"/>
    </location>
</feature>
<feature type="compositionally biased region" description="Gly residues" evidence="1">
    <location>
        <begin position="389"/>
        <end position="399"/>
    </location>
</feature>
<feature type="region of interest" description="Disordered" evidence="1">
    <location>
        <begin position="352"/>
        <end position="470"/>
    </location>
</feature>
<keyword evidence="2" id="KW-1133">Transmembrane helix</keyword>
<feature type="compositionally biased region" description="Low complexity" evidence="1">
    <location>
        <begin position="352"/>
        <end position="388"/>
    </location>
</feature>
<sequence length="548" mass="55781">MKRFLGWLAAVWLVLPAIAGDTAGTQNQNSAQPQNLEGSQLLRGTSGAKILNAAAPVHNSIVAWDDLAEEISDSPETPSDERGEYEGTVVNDVYVRWDQDECNPCEVPTLAPTLPPIYPHSDDSYEDHLPVVTDEYDSWDDVKEGNTRARTDAPTADQDEDEDEIVYNGGIRCSKVVTAEGGVYQCESPAGNVYCTKVSTEYGESYDCHSGTVRPLDTTAPPTDYYEPTPAPTNVETLICPNGERSIGVAGWDHDGCVVSGNVCIANTFGDCPRGAHCTWLDTGVYGCSDGQGCADNEQTIGVVGWDHDGCIVSDNICVAQVKNGDCPRGSYCSLLDTGIYGCVAGSRNSGGSTTNGGSTNAATGGTSTTGTTGATTGGTAKTWTTTGGRTGETTGGTSTGTTSGETTGTTTGGTSTTTTTGTTSGGVTTGGTSTGTATGGKTTTSTDTSNANTGATTTPSTGDYGGDAANTAGATTTASTGNTASAGSSTDALSAGTIAGIVVGCAVFVAIVVGAVIFHQKSLARQREENLFADLSDTGGATDYAAM</sequence>
<evidence type="ECO:0000256" key="3">
    <source>
        <dbReference type="SAM" id="SignalP"/>
    </source>
</evidence>
<evidence type="ECO:0000313" key="4">
    <source>
        <dbReference type="EMBL" id="KAL3674603.1"/>
    </source>
</evidence>
<feature type="region of interest" description="Disordered" evidence="1">
    <location>
        <begin position="142"/>
        <end position="161"/>
    </location>
</feature>
<gene>
    <name evidence="4" type="ORF">V7S43_000547</name>
</gene>
<comment type="caution">
    <text evidence="4">The sequence shown here is derived from an EMBL/GenBank/DDBJ whole genome shotgun (WGS) entry which is preliminary data.</text>
</comment>
<feature type="transmembrane region" description="Helical" evidence="2">
    <location>
        <begin position="499"/>
        <end position="519"/>
    </location>
</feature>
<keyword evidence="2" id="KW-0472">Membrane</keyword>
<evidence type="ECO:0000313" key="5">
    <source>
        <dbReference type="Proteomes" id="UP001632037"/>
    </source>
</evidence>
<feature type="signal peptide" evidence="3">
    <location>
        <begin position="1"/>
        <end position="19"/>
    </location>
</feature>
<accession>A0ABD3G6J6</accession>
<feature type="compositionally biased region" description="Low complexity" evidence="1">
    <location>
        <begin position="400"/>
        <end position="423"/>
    </location>
</feature>